<proteinExistence type="predicted"/>
<keyword evidence="2" id="KW-0812">Transmembrane</keyword>
<accession>A0ABS6SLV7</accession>
<protein>
    <submittedName>
        <fullName evidence="3">Uncharacterized protein</fullName>
    </submittedName>
</protein>
<name>A0ABS6SLV7_9SPHN</name>
<gene>
    <name evidence="3" type="ORF">KCG45_04820</name>
</gene>
<organism evidence="3 4">
    <name type="scientific">Erythrobacter ani</name>
    <dbReference type="NCBI Taxonomy" id="2827235"/>
    <lineage>
        <taxon>Bacteria</taxon>
        <taxon>Pseudomonadati</taxon>
        <taxon>Pseudomonadota</taxon>
        <taxon>Alphaproteobacteria</taxon>
        <taxon>Sphingomonadales</taxon>
        <taxon>Erythrobacteraceae</taxon>
        <taxon>Erythrobacter/Porphyrobacter group</taxon>
        <taxon>Erythrobacter</taxon>
    </lineage>
</organism>
<keyword evidence="2" id="KW-0472">Membrane</keyword>
<evidence type="ECO:0000256" key="1">
    <source>
        <dbReference type="SAM" id="MobiDB-lite"/>
    </source>
</evidence>
<evidence type="ECO:0000313" key="4">
    <source>
        <dbReference type="Proteomes" id="UP000699975"/>
    </source>
</evidence>
<reference evidence="3 4" key="1">
    <citation type="submission" date="2021-04" db="EMBL/GenBank/DDBJ databases">
        <authorList>
            <person name="Pira H."/>
            <person name="Risdian C."/>
            <person name="Wink J."/>
        </authorList>
    </citation>
    <scope>NUCLEOTIDE SEQUENCE [LARGE SCALE GENOMIC DNA]</scope>
    <source>
        <strain evidence="3 4">WH131</strain>
    </source>
</reference>
<comment type="caution">
    <text evidence="3">The sequence shown here is derived from an EMBL/GenBank/DDBJ whole genome shotgun (WGS) entry which is preliminary data.</text>
</comment>
<sequence length="86" mass="9434">MADANKRNYTPFWIIVIVLLLILGTLVLFRDVLTGGERASQDVQPPSDEWTTAPEGGVEVNLPETPIRAVRPESDSPAENASNDEE</sequence>
<dbReference type="EMBL" id="JAGSPB010000001">
    <property type="protein sequence ID" value="MBV7265492.1"/>
    <property type="molecule type" value="Genomic_DNA"/>
</dbReference>
<dbReference type="RefSeq" id="WP_218315944.1">
    <property type="nucleotide sequence ID" value="NZ_JAGSPB010000001.1"/>
</dbReference>
<evidence type="ECO:0000313" key="3">
    <source>
        <dbReference type="EMBL" id="MBV7265492.1"/>
    </source>
</evidence>
<keyword evidence="2" id="KW-1133">Transmembrane helix</keyword>
<dbReference type="Proteomes" id="UP000699975">
    <property type="component" value="Unassembled WGS sequence"/>
</dbReference>
<feature type="compositionally biased region" description="Polar residues" evidence="1">
    <location>
        <begin position="77"/>
        <end position="86"/>
    </location>
</feature>
<feature type="transmembrane region" description="Helical" evidence="2">
    <location>
        <begin position="12"/>
        <end position="29"/>
    </location>
</feature>
<keyword evidence="4" id="KW-1185">Reference proteome</keyword>
<feature type="region of interest" description="Disordered" evidence="1">
    <location>
        <begin position="37"/>
        <end position="86"/>
    </location>
</feature>
<evidence type="ECO:0000256" key="2">
    <source>
        <dbReference type="SAM" id="Phobius"/>
    </source>
</evidence>